<name>N6UCQ6_DENPD</name>
<sequence>MGKLNQNRNDSNCKDFWCHSSLHGT</sequence>
<evidence type="ECO:0000313" key="2">
    <source>
        <dbReference type="EMBL" id="ERL95651.1"/>
    </source>
</evidence>
<dbReference type="Proteomes" id="UP000030742">
    <property type="component" value="Unassembled WGS sequence"/>
</dbReference>
<gene>
    <name evidence="2" type="ORF">D910_00074</name>
    <name evidence="1" type="ORF">YQE_04094</name>
</gene>
<evidence type="ECO:0000313" key="3">
    <source>
        <dbReference type="Proteomes" id="UP000030742"/>
    </source>
</evidence>
<dbReference type="HOGENOM" id="CLU_3419594_0_0_1"/>
<dbReference type="AlphaFoldDB" id="N6UCQ6"/>
<dbReference type="EMBL" id="KI207292">
    <property type="protein sequence ID" value="ERL95651.1"/>
    <property type="molecule type" value="Genomic_DNA"/>
</dbReference>
<reference evidence="1 3" key="1">
    <citation type="journal article" date="2013" name="Genome Biol.">
        <title>Draft genome of the mountain pine beetle, Dendroctonus ponderosae Hopkins, a major forest pest.</title>
        <authorList>
            <person name="Keeling C.I."/>
            <person name="Yuen M.M."/>
            <person name="Liao N.Y."/>
            <person name="Docking T.R."/>
            <person name="Chan S.K."/>
            <person name="Taylor G.A."/>
            <person name="Palmquist D.L."/>
            <person name="Jackman S.D."/>
            <person name="Nguyen A."/>
            <person name="Li M."/>
            <person name="Henderson H."/>
            <person name="Janes J.K."/>
            <person name="Zhao Y."/>
            <person name="Pandoh P."/>
            <person name="Moore R."/>
            <person name="Sperling F.A."/>
            <person name="Huber D.P."/>
            <person name="Birol I."/>
            <person name="Jones S.J."/>
            <person name="Bohlmann J."/>
        </authorList>
    </citation>
    <scope>NUCLEOTIDE SEQUENCE</scope>
</reference>
<protein>
    <submittedName>
        <fullName evidence="1">Uncharacterized protein</fullName>
    </submittedName>
</protein>
<organism evidence="1">
    <name type="scientific">Dendroctonus ponderosae</name>
    <name type="common">Mountain pine beetle</name>
    <dbReference type="NCBI Taxonomy" id="77166"/>
    <lineage>
        <taxon>Eukaryota</taxon>
        <taxon>Metazoa</taxon>
        <taxon>Ecdysozoa</taxon>
        <taxon>Arthropoda</taxon>
        <taxon>Hexapoda</taxon>
        <taxon>Insecta</taxon>
        <taxon>Pterygota</taxon>
        <taxon>Neoptera</taxon>
        <taxon>Endopterygota</taxon>
        <taxon>Coleoptera</taxon>
        <taxon>Polyphaga</taxon>
        <taxon>Cucujiformia</taxon>
        <taxon>Curculionidae</taxon>
        <taxon>Scolytinae</taxon>
        <taxon>Dendroctonus</taxon>
    </lineage>
</organism>
<feature type="non-terminal residue" evidence="1">
    <location>
        <position position="1"/>
    </location>
</feature>
<dbReference type="EMBL" id="KB740694">
    <property type="protein sequence ID" value="ENN79450.1"/>
    <property type="molecule type" value="Genomic_DNA"/>
</dbReference>
<accession>N6UCQ6</accession>
<evidence type="ECO:0000313" key="1">
    <source>
        <dbReference type="EMBL" id="ENN79450.1"/>
    </source>
</evidence>
<proteinExistence type="predicted"/>